<proteinExistence type="predicted"/>
<dbReference type="NCBIfam" id="NF033419">
    <property type="entry name" value="T6SS_TagK_dom"/>
    <property type="match status" value="1"/>
</dbReference>
<comment type="caution">
    <text evidence="1">The sequence shown here is derived from an EMBL/GenBank/DDBJ whole genome shotgun (WGS) entry which is preliminary data.</text>
</comment>
<sequence>MNLLLTWPEQQHAFYLSENYCAEKPLCFDVNSGEFISDKVSANRETLHFYWNVSGPVMVNHCEEYVCIVNKHPLAYQKRIPLQSGMMIQAGLFMLLTNASEAFDLSAELFNDPLINPLKHARMGKVEEILPQGGYHLITMESSLIEKIGEINEEAILKNLEFEYKKYLILDEQRRENYTEAEQSYIVSGVDPLFEQIREGQKEKTITECIFETSALIEKVLAELDDNFDSEEFQPEEEQYDLLKILAPESILPGNKKRVSNLVYHDLYQPGLDSKI</sequence>
<accession>A0ABW7Q221</accession>
<dbReference type="Proteomes" id="UP001611251">
    <property type="component" value="Unassembled WGS sequence"/>
</dbReference>
<dbReference type="RefSeq" id="WP_397217759.1">
    <property type="nucleotide sequence ID" value="NZ_JBGFSN010000011.1"/>
</dbReference>
<dbReference type="EMBL" id="JBGFSN010000011">
    <property type="protein sequence ID" value="MFH8136195.1"/>
    <property type="molecule type" value="Genomic_DNA"/>
</dbReference>
<evidence type="ECO:0000313" key="2">
    <source>
        <dbReference type="Proteomes" id="UP001611251"/>
    </source>
</evidence>
<name>A0ABW7Q221_9GAMM</name>
<organism evidence="1 2">
    <name type="scientific">Pantoea osteomyelitidis</name>
    <dbReference type="NCBI Taxonomy" id="3230026"/>
    <lineage>
        <taxon>Bacteria</taxon>
        <taxon>Pseudomonadati</taxon>
        <taxon>Pseudomonadota</taxon>
        <taxon>Gammaproteobacteria</taxon>
        <taxon>Enterobacterales</taxon>
        <taxon>Erwiniaceae</taxon>
        <taxon>Pantoea</taxon>
    </lineage>
</organism>
<keyword evidence="2" id="KW-1185">Reference proteome</keyword>
<protein>
    <submittedName>
        <fullName evidence="1">TagK domain-containing protein</fullName>
    </submittedName>
</protein>
<dbReference type="InterPro" id="IPR047914">
    <property type="entry name" value="TagK-like_C"/>
</dbReference>
<evidence type="ECO:0000313" key="1">
    <source>
        <dbReference type="EMBL" id="MFH8136195.1"/>
    </source>
</evidence>
<reference evidence="1 2" key="1">
    <citation type="submission" date="2024-08" db="EMBL/GenBank/DDBJ databases">
        <title>Pantoea ronii - a newly identified human opportunistic pathogen.</title>
        <authorList>
            <person name="Keidar-Friedman D."/>
            <person name="Sorek N."/>
            <person name="Leshin-Carmel D."/>
            <person name="Tsur A."/>
            <person name="Amsalem M."/>
            <person name="Tolkach D."/>
            <person name="Brosh-Nissimov T."/>
        </authorList>
    </citation>
    <scope>NUCLEOTIDE SEQUENCE [LARGE SCALE GENOMIC DNA]</scope>
    <source>
        <strain evidence="1 2">AA23256</strain>
    </source>
</reference>
<gene>
    <name evidence="1" type="ORF">ABU178_18760</name>
</gene>